<organism evidence="3 4">
    <name type="scientific">Candolleomyces aberdarensis</name>
    <dbReference type="NCBI Taxonomy" id="2316362"/>
    <lineage>
        <taxon>Eukaryota</taxon>
        <taxon>Fungi</taxon>
        <taxon>Dikarya</taxon>
        <taxon>Basidiomycota</taxon>
        <taxon>Agaricomycotina</taxon>
        <taxon>Agaricomycetes</taxon>
        <taxon>Agaricomycetidae</taxon>
        <taxon>Agaricales</taxon>
        <taxon>Agaricineae</taxon>
        <taxon>Psathyrellaceae</taxon>
        <taxon>Candolleomyces</taxon>
    </lineage>
</organism>
<name>A0A4Q2D0U1_9AGAR</name>
<evidence type="ECO:0000259" key="2">
    <source>
        <dbReference type="Pfam" id="PF03184"/>
    </source>
</evidence>
<accession>A0A4Q2D0U1</accession>
<comment type="caution">
    <text evidence="3">The sequence shown here is derived from an EMBL/GenBank/DDBJ whole genome shotgun (WGS) entry which is preliminary data.</text>
</comment>
<dbReference type="PANTHER" id="PTHR19303">
    <property type="entry name" value="TRANSPOSON"/>
    <property type="match status" value="1"/>
</dbReference>
<feature type="region of interest" description="Disordered" evidence="1">
    <location>
        <begin position="456"/>
        <end position="476"/>
    </location>
</feature>
<dbReference type="AlphaFoldDB" id="A0A4Q2D0U1"/>
<evidence type="ECO:0000256" key="1">
    <source>
        <dbReference type="SAM" id="MobiDB-lite"/>
    </source>
</evidence>
<dbReference type="InterPro" id="IPR050863">
    <property type="entry name" value="CenT-Element_Derived"/>
</dbReference>
<feature type="compositionally biased region" description="Acidic residues" evidence="1">
    <location>
        <begin position="714"/>
        <end position="735"/>
    </location>
</feature>
<dbReference type="InterPro" id="IPR004875">
    <property type="entry name" value="DDE_SF_endonuclease_dom"/>
</dbReference>
<reference evidence="3 4" key="1">
    <citation type="submission" date="2019-01" db="EMBL/GenBank/DDBJ databases">
        <title>Draft genome sequence of Psathyrella aberdarensis IHI B618.</title>
        <authorList>
            <person name="Buettner E."/>
            <person name="Kellner H."/>
        </authorList>
    </citation>
    <scope>NUCLEOTIDE SEQUENCE [LARGE SCALE GENOMIC DNA]</scope>
    <source>
        <strain evidence="3 4">IHI B618</strain>
    </source>
</reference>
<feature type="compositionally biased region" description="Basic and acidic residues" evidence="1">
    <location>
        <begin position="457"/>
        <end position="476"/>
    </location>
</feature>
<dbReference type="OrthoDB" id="2917041at2759"/>
<proteinExistence type="predicted"/>
<feature type="domain" description="DDE-1" evidence="2">
    <location>
        <begin position="239"/>
        <end position="404"/>
    </location>
</feature>
<dbReference type="PANTHER" id="PTHR19303:SF74">
    <property type="entry name" value="POGO TRANSPOSABLE ELEMENT WITH KRAB DOMAIN"/>
    <property type="match status" value="1"/>
</dbReference>
<protein>
    <recommendedName>
        <fullName evidence="2">DDE-1 domain-containing protein</fullName>
    </recommendedName>
</protein>
<feature type="region of interest" description="Disordered" evidence="1">
    <location>
        <begin position="709"/>
        <end position="735"/>
    </location>
</feature>
<dbReference type="Proteomes" id="UP000290288">
    <property type="component" value="Unassembled WGS sequence"/>
</dbReference>
<keyword evidence="4" id="KW-1185">Reference proteome</keyword>
<evidence type="ECO:0000313" key="3">
    <source>
        <dbReference type="EMBL" id="RXW11854.1"/>
    </source>
</evidence>
<dbReference type="EMBL" id="SDEE01001560">
    <property type="protein sequence ID" value="RXW11854.1"/>
    <property type="molecule type" value="Genomic_DNA"/>
</dbReference>
<dbReference type="GO" id="GO:0003677">
    <property type="term" value="F:DNA binding"/>
    <property type="evidence" value="ECO:0007669"/>
    <property type="project" value="TreeGrafter"/>
</dbReference>
<gene>
    <name evidence="3" type="ORF">EST38_g14001</name>
</gene>
<dbReference type="Pfam" id="PF03184">
    <property type="entry name" value="DDE_1"/>
    <property type="match status" value="1"/>
</dbReference>
<dbReference type="STRING" id="2316362.A0A4Q2D0U1"/>
<sequence>MPGRALSKEEKKRGLQEITEKWTERAVNAYKYEKTRPLEPGETRKGLRAISKEFKQQCLEEDKVLITIDKTTISRRLNGVPSQADTNFDKNSWLSRKEEKALVKFALACADQGFPWDVSRPEEYANDVCLAKYGDDFPGLGQNWGDRFVGRHQGELKPCWSHALDHQRARAANPVTKKEYFTLLKKAIEGEEGEEAIPEELIYGVDETGIQCGVGQKRRVLGRAEAKIQQQQRSGDRENITVIVTICADGSDLPPAVIFKGKTYRTSWRQNNPLKASLGHSEKGWTDGEIGVEWMKEFDRQTKAKANGRRRLLLVDGHNSHYTAGFLRHARDNNILVLCYPSHSTHIYQGLDVVIFSPLKTAWTEARDEYERRTGQKVNKQCFLEVYANAHMKALSKQNIISAFRVTGVVPLNPDVITETMLAPSRTSSTSSSLPVPLPSPTQALSDTIHALIARQARSEDEGMDSDSRTDNERDVLPHPQMEVPARRAIDSLQGTSASFLVSRSPLTSQHELPRYQPYTISPFQQRYQGLLDLTPATENERRLQEALREVEQRDQRRKENMVTMQAHSVLQDVYVKEARSQLQAAETRKNKDKGLAMDDGLPKLLTDTIYLDAADAREERKKERDQAKRVMADKRDSHKEALRVWELAEKARVARNEVIRQQHRDAVKEWEEESKLAKAEKRRARWTKPKMGPLEKAVPKPVLYKRKAKAMEGVEESDEDSDEDGIVIDEDLDK</sequence>
<dbReference type="GO" id="GO:0005634">
    <property type="term" value="C:nucleus"/>
    <property type="evidence" value="ECO:0007669"/>
    <property type="project" value="TreeGrafter"/>
</dbReference>
<evidence type="ECO:0000313" key="4">
    <source>
        <dbReference type="Proteomes" id="UP000290288"/>
    </source>
</evidence>